<proteinExistence type="predicted"/>
<dbReference type="Proteomes" id="UP000800082">
    <property type="component" value="Unassembled WGS sequence"/>
</dbReference>
<reference evidence="1" key="1">
    <citation type="journal article" date="2020" name="Stud. Mycol.">
        <title>101 Dothideomycetes genomes: a test case for predicting lifestyles and emergence of pathogens.</title>
        <authorList>
            <person name="Haridas S."/>
            <person name="Albert R."/>
            <person name="Binder M."/>
            <person name="Bloem J."/>
            <person name="Labutti K."/>
            <person name="Salamov A."/>
            <person name="Andreopoulos B."/>
            <person name="Baker S."/>
            <person name="Barry K."/>
            <person name="Bills G."/>
            <person name="Bluhm B."/>
            <person name="Cannon C."/>
            <person name="Castanera R."/>
            <person name="Culley D."/>
            <person name="Daum C."/>
            <person name="Ezra D."/>
            <person name="Gonzalez J."/>
            <person name="Henrissat B."/>
            <person name="Kuo A."/>
            <person name="Liang C."/>
            <person name="Lipzen A."/>
            <person name="Lutzoni F."/>
            <person name="Magnuson J."/>
            <person name="Mondo S."/>
            <person name="Nolan M."/>
            <person name="Ohm R."/>
            <person name="Pangilinan J."/>
            <person name="Park H.-J."/>
            <person name="Ramirez L."/>
            <person name="Alfaro M."/>
            <person name="Sun H."/>
            <person name="Tritt A."/>
            <person name="Yoshinaga Y."/>
            <person name="Zwiers L.-H."/>
            <person name="Turgeon B."/>
            <person name="Goodwin S."/>
            <person name="Spatafora J."/>
            <person name="Crous P."/>
            <person name="Grigoriev I."/>
        </authorList>
    </citation>
    <scope>NUCLEOTIDE SEQUENCE</scope>
    <source>
        <strain evidence="1">CBS 183.55</strain>
    </source>
</reference>
<evidence type="ECO:0000313" key="1">
    <source>
        <dbReference type="EMBL" id="KAF1923938.1"/>
    </source>
</evidence>
<organism evidence="1 2">
    <name type="scientific">Didymella exigua CBS 183.55</name>
    <dbReference type="NCBI Taxonomy" id="1150837"/>
    <lineage>
        <taxon>Eukaryota</taxon>
        <taxon>Fungi</taxon>
        <taxon>Dikarya</taxon>
        <taxon>Ascomycota</taxon>
        <taxon>Pezizomycotina</taxon>
        <taxon>Dothideomycetes</taxon>
        <taxon>Pleosporomycetidae</taxon>
        <taxon>Pleosporales</taxon>
        <taxon>Pleosporineae</taxon>
        <taxon>Didymellaceae</taxon>
        <taxon>Didymella</taxon>
    </lineage>
</organism>
<gene>
    <name evidence="1" type="ORF">M421DRAFT_425279</name>
</gene>
<evidence type="ECO:0000313" key="2">
    <source>
        <dbReference type="Proteomes" id="UP000800082"/>
    </source>
</evidence>
<name>A0A6A5R9R5_9PLEO</name>
<protein>
    <submittedName>
        <fullName evidence="1">Uncharacterized protein</fullName>
    </submittedName>
</protein>
<sequence length="59" mass="6627">MPPPPDDVLLSMQSSLRNALASFGPDSRQYLMIKHMVAEYEAKLALESLSLEMDDGMER</sequence>
<dbReference type="AlphaFoldDB" id="A0A6A5R9R5"/>
<dbReference type="RefSeq" id="XP_033444191.1">
    <property type="nucleotide sequence ID" value="XM_033594029.1"/>
</dbReference>
<dbReference type="GeneID" id="54351697"/>
<keyword evidence="2" id="KW-1185">Reference proteome</keyword>
<accession>A0A6A5R9R5</accession>
<dbReference type="OrthoDB" id="3833686at2759"/>
<dbReference type="EMBL" id="ML978999">
    <property type="protein sequence ID" value="KAF1923938.1"/>
    <property type="molecule type" value="Genomic_DNA"/>
</dbReference>